<dbReference type="PROSITE" id="PS50043">
    <property type="entry name" value="HTH_LUXR_2"/>
    <property type="match status" value="1"/>
</dbReference>
<dbReference type="RefSeq" id="WP_013651160.1">
    <property type="nucleotide sequence ID" value="NC_015259.1"/>
</dbReference>
<evidence type="ECO:0000313" key="6">
    <source>
        <dbReference type="Proteomes" id="UP000008130"/>
    </source>
</evidence>
<organism evidence="5 6">
    <name type="scientific">Polymorphum gilvum (strain LMG 25793 / CGMCC 1.9160 / SL003B-26A1)</name>
    <dbReference type="NCBI Taxonomy" id="991905"/>
    <lineage>
        <taxon>Bacteria</taxon>
        <taxon>Pseudomonadati</taxon>
        <taxon>Pseudomonadota</taxon>
        <taxon>Alphaproteobacteria</taxon>
        <taxon>Rhodobacterales</taxon>
        <taxon>Paracoccaceae</taxon>
        <taxon>Polymorphum</taxon>
    </lineage>
</organism>
<feature type="domain" description="HTH luxR-type" evidence="4">
    <location>
        <begin position="171"/>
        <end position="236"/>
    </location>
</feature>
<dbReference type="InterPro" id="IPR016032">
    <property type="entry name" value="Sig_transdc_resp-reg_C-effctor"/>
</dbReference>
<dbReference type="GO" id="GO:0003677">
    <property type="term" value="F:DNA binding"/>
    <property type="evidence" value="ECO:0007669"/>
    <property type="project" value="UniProtKB-KW"/>
</dbReference>
<dbReference type="InterPro" id="IPR036693">
    <property type="entry name" value="TF_LuxR_autoind-bd_dom_sf"/>
</dbReference>
<dbReference type="SUPFAM" id="SSF46894">
    <property type="entry name" value="C-terminal effector domain of the bipartite response regulators"/>
    <property type="match status" value="1"/>
</dbReference>
<dbReference type="OrthoDB" id="3679796at2"/>
<gene>
    <name evidence="5" type="ordered locus">SL003B_0401</name>
</gene>
<dbReference type="eggNOG" id="COG2771">
    <property type="taxonomic scope" value="Bacteria"/>
</dbReference>
<dbReference type="PRINTS" id="PR00038">
    <property type="entry name" value="HTHLUXR"/>
</dbReference>
<dbReference type="Gene3D" id="3.30.450.80">
    <property type="entry name" value="Transcription factor LuxR-like, autoinducer-binding domain"/>
    <property type="match status" value="1"/>
</dbReference>
<dbReference type="EMBL" id="CP002568">
    <property type="protein sequence ID" value="ADZ68836.1"/>
    <property type="molecule type" value="Genomic_DNA"/>
</dbReference>
<evidence type="ECO:0000256" key="2">
    <source>
        <dbReference type="ARBA" id="ARBA00023125"/>
    </source>
</evidence>
<evidence type="ECO:0000313" key="5">
    <source>
        <dbReference type="EMBL" id="ADZ68836.1"/>
    </source>
</evidence>
<keyword evidence="2" id="KW-0238">DNA-binding</keyword>
<dbReference type="GO" id="GO:0006355">
    <property type="term" value="P:regulation of DNA-templated transcription"/>
    <property type="evidence" value="ECO:0007669"/>
    <property type="project" value="InterPro"/>
</dbReference>
<evidence type="ECO:0000259" key="4">
    <source>
        <dbReference type="PROSITE" id="PS50043"/>
    </source>
</evidence>
<evidence type="ECO:0000256" key="3">
    <source>
        <dbReference type="ARBA" id="ARBA00023163"/>
    </source>
</evidence>
<dbReference type="PATRIC" id="fig|991905.3.peg.410"/>
<name>F2J277_POLGS</name>
<dbReference type="InterPro" id="IPR005143">
    <property type="entry name" value="TF_LuxR_autoind-bd_dom"/>
</dbReference>
<keyword evidence="3" id="KW-0804">Transcription</keyword>
<keyword evidence="1" id="KW-0805">Transcription regulation</keyword>
<dbReference type="PANTHER" id="PTHR44688:SF16">
    <property type="entry name" value="DNA-BINDING TRANSCRIPTIONAL ACTIVATOR DEVR_DOSR"/>
    <property type="match status" value="1"/>
</dbReference>
<dbReference type="Gene3D" id="1.10.10.10">
    <property type="entry name" value="Winged helix-like DNA-binding domain superfamily/Winged helix DNA-binding domain"/>
    <property type="match status" value="1"/>
</dbReference>
<dbReference type="InterPro" id="IPR000792">
    <property type="entry name" value="Tscrpt_reg_LuxR_C"/>
</dbReference>
<evidence type="ECO:0000256" key="1">
    <source>
        <dbReference type="ARBA" id="ARBA00023015"/>
    </source>
</evidence>
<dbReference type="STRING" id="991905.SL003B_0401"/>
<dbReference type="AlphaFoldDB" id="F2J277"/>
<proteinExistence type="predicted"/>
<dbReference type="SMART" id="SM00421">
    <property type="entry name" value="HTH_LUXR"/>
    <property type="match status" value="1"/>
</dbReference>
<keyword evidence="6" id="KW-1185">Reference proteome</keyword>
<dbReference type="InterPro" id="IPR036388">
    <property type="entry name" value="WH-like_DNA-bd_sf"/>
</dbReference>
<protein>
    <submittedName>
        <fullName evidence="5">Transcriptional regulator, LuxR family</fullName>
    </submittedName>
</protein>
<dbReference type="PANTHER" id="PTHR44688">
    <property type="entry name" value="DNA-BINDING TRANSCRIPTIONAL ACTIVATOR DEVR_DOSR"/>
    <property type="match status" value="1"/>
</dbReference>
<dbReference type="Proteomes" id="UP000008130">
    <property type="component" value="Chromosome"/>
</dbReference>
<dbReference type="HOGENOM" id="CLU_072786_4_1_5"/>
<accession>F2J277</accession>
<dbReference type="CDD" id="cd06170">
    <property type="entry name" value="LuxR_C_like"/>
    <property type="match status" value="1"/>
</dbReference>
<dbReference type="Pfam" id="PF03472">
    <property type="entry name" value="Autoind_bind"/>
    <property type="match status" value="1"/>
</dbReference>
<reference evidence="5 6" key="1">
    <citation type="journal article" date="2011" name="J. Bacteriol.">
        <title>Complete genome sequence of Polymorphum gilvum SL003B-26A1T, a crude oil-degrading bacterium from oil-polluted saline soil.</title>
        <authorList>
            <person name="Li S.G."/>
            <person name="Tang Y.Q."/>
            <person name="Nie Y."/>
            <person name="Cai M."/>
            <person name="Wu X.L."/>
        </authorList>
    </citation>
    <scope>NUCLEOTIDE SEQUENCE [LARGE SCALE GENOMIC DNA]</scope>
    <source>
        <strain evidence="6">LMG 25793 / CGMCC 1.9160 / SL003B-26A1</strain>
    </source>
</reference>
<dbReference type="KEGG" id="pgv:SL003B_0401"/>
<dbReference type="SUPFAM" id="SSF75516">
    <property type="entry name" value="Pheromone-binding domain of LuxR-like quorum-sensing transcription factors"/>
    <property type="match status" value="1"/>
</dbReference>
<dbReference type="Pfam" id="PF00196">
    <property type="entry name" value="GerE"/>
    <property type="match status" value="1"/>
</dbReference>
<sequence>MSRLTEALDLAEQIGRLETAQDVSARLGALARDYGFHAHVLASFQGPGTVAEPRILAAGWAQEWQERYLVNQYAVDDPVVVRATLASMPFRWSDALNEPWVTPRGVRVFDEARAFRLCDGVFIPVYGPKGLEGGLSLGGERVDVGAEELKALHLVGLYAYDHVRALSQGDPAWSAGTLTPRELECLKWVAAGKTSWEISQVLGISRHTADWYLAEAVRKLGAANRTHAVAEAFRRAMIG</sequence>